<evidence type="ECO:0000313" key="2">
    <source>
        <dbReference type="EMBL" id="KAF2142465.1"/>
    </source>
</evidence>
<feature type="region of interest" description="Disordered" evidence="1">
    <location>
        <begin position="37"/>
        <end position="127"/>
    </location>
</feature>
<name>A0A6A6BGM3_9PEZI</name>
<evidence type="ECO:0000256" key="1">
    <source>
        <dbReference type="SAM" id="MobiDB-lite"/>
    </source>
</evidence>
<evidence type="ECO:0000313" key="3">
    <source>
        <dbReference type="Proteomes" id="UP000799438"/>
    </source>
</evidence>
<sequence>MPAHLACLISSPVRSVNAPLRSALIWPRSLHPFARASLAAKVAPPQQPHRPPLRRPTQPVQSSTKPRGAKLGRRNLRLEAARGPPRRRRRGEKVARLLAGVGARSEPQSKSAVDGQSKNDKGKWTNP</sequence>
<keyword evidence="3" id="KW-1185">Reference proteome</keyword>
<feature type="compositionally biased region" description="Basic and acidic residues" evidence="1">
    <location>
        <begin position="117"/>
        <end position="127"/>
    </location>
</feature>
<dbReference type="GeneID" id="54293377"/>
<protein>
    <submittedName>
        <fullName evidence="2">Uncharacterized protein</fullName>
    </submittedName>
</protein>
<reference evidence="2" key="1">
    <citation type="journal article" date="2020" name="Stud. Mycol.">
        <title>101 Dothideomycetes genomes: a test case for predicting lifestyles and emergence of pathogens.</title>
        <authorList>
            <person name="Haridas S."/>
            <person name="Albert R."/>
            <person name="Binder M."/>
            <person name="Bloem J."/>
            <person name="Labutti K."/>
            <person name="Salamov A."/>
            <person name="Andreopoulos B."/>
            <person name="Baker S."/>
            <person name="Barry K."/>
            <person name="Bills G."/>
            <person name="Bluhm B."/>
            <person name="Cannon C."/>
            <person name="Castanera R."/>
            <person name="Culley D."/>
            <person name="Daum C."/>
            <person name="Ezra D."/>
            <person name="Gonzalez J."/>
            <person name="Henrissat B."/>
            <person name="Kuo A."/>
            <person name="Liang C."/>
            <person name="Lipzen A."/>
            <person name="Lutzoni F."/>
            <person name="Magnuson J."/>
            <person name="Mondo S."/>
            <person name="Nolan M."/>
            <person name="Ohm R."/>
            <person name="Pangilinan J."/>
            <person name="Park H.-J."/>
            <person name="Ramirez L."/>
            <person name="Alfaro M."/>
            <person name="Sun H."/>
            <person name="Tritt A."/>
            <person name="Yoshinaga Y."/>
            <person name="Zwiers L.-H."/>
            <person name="Turgeon B."/>
            <person name="Goodwin S."/>
            <person name="Spatafora J."/>
            <person name="Crous P."/>
            <person name="Grigoriev I."/>
        </authorList>
    </citation>
    <scope>NUCLEOTIDE SEQUENCE</scope>
    <source>
        <strain evidence="2">CBS 121167</strain>
    </source>
</reference>
<dbReference type="RefSeq" id="XP_033398177.1">
    <property type="nucleotide sequence ID" value="XM_033535881.1"/>
</dbReference>
<dbReference type="AlphaFoldDB" id="A0A6A6BGM3"/>
<organism evidence="2 3">
    <name type="scientific">Aplosporella prunicola CBS 121167</name>
    <dbReference type="NCBI Taxonomy" id="1176127"/>
    <lineage>
        <taxon>Eukaryota</taxon>
        <taxon>Fungi</taxon>
        <taxon>Dikarya</taxon>
        <taxon>Ascomycota</taxon>
        <taxon>Pezizomycotina</taxon>
        <taxon>Dothideomycetes</taxon>
        <taxon>Dothideomycetes incertae sedis</taxon>
        <taxon>Botryosphaeriales</taxon>
        <taxon>Aplosporellaceae</taxon>
        <taxon>Aplosporella</taxon>
    </lineage>
</organism>
<feature type="compositionally biased region" description="Polar residues" evidence="1">
    <location>
        <begin position="106"/>
        <end position="116"/>
    </location>
</feature>
<dbReference type="EMBL" id="ML995484">
    <property type="protein sequence ID" value="KAF2142465.1"/>
    <property type="molecule type" value="Genomic_DNA"/>
</dbReference>
<gene>
    <name evidence="2" type="ORF">K452DRAFT_19334</name>
</gene>
<accession>A0A6A6BGM3</accession>
<proteinExistence type="predicted"/>
<dbReference type="Proteomes" id="UP000799438">
    <property type="component" value="Unassembled WGS sequence"/>
</dbReference>